<evidence type="ECO:0000313" key="1">
    <source>
        <dbReference type="EMBL" id="MFC4719089.1"/>
    </source>
</evidence>
<comment type="caution">
    <text evidence="1">The sequence shown here is derived from an EMBL/GenBank/DDBJ whole genome shotgun (WGS) entry which is preliminary data.</text>
</comment>
<gene>
    <name evidence="1" type="ORF">ACFO5I_05040</name>
</gene>
<organism evidence="1 2">
    <name type="scientific">Enterococcus lemanii</name>
    <dbReference type="NCBI Taxonomy" id="1159752"/>
    <lineage>
        <taxon>Bacteria</taxon>
        <taxon>Bacillati</taxon>
        <taxon>Bacillota</taxon>
        <taxon>Bacilli</taxon>
        <taxon>Lactobacillales</taxon>
        <taxon>Enterococcaceae</taxon>
        <taxon>Enterococcus</taxon>
    </lineage>
</organism>
<proteinExistence type="predicted"/>
<dbReference type="Proteomes" id="UP001595969">
    <property type="component" value="Unassembled WGS sequence"/>
</dbReference>
<dbReference type="RefSeq" id="WP_204654309.1">
    <property type="nucleotide sequence ID" value="NZ_JAFBFD010000024.1"/>
</dbReference>
<evidence type="ECO:0000313" key="2">
    <source>
        <dbReference type="Proteomes" id="UP001595969"/>
    </source>
</evidence>
<accession>A0ABV9MVN8</accession>
<reference evidence="2" key="1">
    <citation type="journal article" date="2019" name="Int. J. Syst. Evol. Microbiol.">
        <title>The Global Catalogue of Microorganisms (GCM) 10K type strain sequencing project: providing services to taxonomists for standard genome sequencing and annotation.</title>
        <authorList>
            <consortium name="The Broad Institute Genomics Platform"/>
            <consortium name="The Broad Institute Genome Sequencing Center for Infectious Disease"/>
            <person name="Wu L."/>
            <person name="Ma J."/>
        </authorList>
    </citation>
    <scope>NUCLEOTIDE SEQUENCE [LARGE SCALE GENOMIC DNA]</scope>
    <source>
        <strain evidence="2">CGMCC 1.19032</strain>
    </source>
</reference>
<dbReference type="EMBL" id="JBHSGS010000029">
    <property type="protein sequence ID" value="MFC4719089.1"/>
    <property type="molecule type" value="Genomic_DNA"/>
</dbReference>
<protein>
    <submittedName>
        <fullName evidence="1">Uncharacterized protein</fullName>
    </submittedName>
</protein>
<keyword evidence="2" id="KW-1185">Reference proteome</keyword>
<name>A0ABV9MVN8_9ENTE</name>
<sequence>MASFGKFETTIVPSPIGLEFEIDTPVSFIVQEHAETGTVVKQLRNSAIIEIDETHGNRDLMRRSNGVITINYKHLKKIS</sequence>